<dbReference type="Ensembl" id="ENSANAT00000036951.1">
    <property type="protein sequence ID" value="ENSANAP00000019083.1"/>
    <property type="gene ID" value="ENSANAG00000027360.1"/>
</dbReference>
<evidence type="ECO:0000313" key="2">
    <source>
        <dbReference type="Proteomes" id="UP000233020"/>
    </source>
</evidence>
<evidence type="ECO:0000313" key="1">
    <source>
        <dbReference type="Ensembl" id="ENSANAP00000019083.1"/>
    </source>
</evidence>
<protein>
    <submittedName>
        <fullName evidence="1">Uncharacterized protein</fullName>
    </submittedName>
</protein>
<sequence length="44" mass="5187">LSLPSKQNARQVHFKYSLSRLAVLLVLFDQKIKITVTSFYQNKY</sequence>
<name>A0A2K5DDQ3_AOTNA</name>
<organism evidence="1 2">
    <name type="scientific">Aotus nancymaae</name>
    <name type="common">Ma's night monkey</name>
    <dbReference type="NCBI Taxonomy" id="37293"/>
    <lineage>
        <taxon>Eukaryota</taxon>
        <taxon>Metazoa</taxon>
        <taxon>Chordata</taxon>
        <taxon>Craniata</taxon>
        <taxon>Vertebrata</taxon>
        <taxon>Euteleostomi</taxon>
        <taxon>Mammalia</taxon>
        <taxon>Eutheria</taxon>
        <taxon>Euarchontoglires</taxon>
        <taxon>Primates</taxon>
        <taxon>Haplorrhini</taxon>
        <taxon>Platyrrhini</taxon>
        <taxon>Aotidae</taxon>
        <taxon>Aotus</taxon>
    </lineage>
</organism>
<dbReference type="GeneTree" id="ENSGT00910000148835"/>
<accession>A0A2K5DDQ3</accession>
<reference evidence="1" key="1">
    <citation type="submission" date="2025-08" db="UniProtKB">
        <authorList>
            <consortium name="Ensembl"/>
        </authorList>
    </citation>
    <scope>IDENTIFICATION</scope>
</reference>
<keyword evidence="2" id="KW-1185">Reference proteome</keyword>
<dbReference type="Proteomes" id="UP000233020">
    <property type="component" value="Unplaced"/>
</dbReference>
<reference evidence="1" key="2">
    <citation type="submission" date="2025-09" db="UniProtKB">
        <authorList>
            <consortium name="Ensembl"/>
        </authorList>
    </citation>
    <scope>IDENTIFICATION</scope>
</reference>
<dbReference type="AlphaFoldDB" id="A0A2K5DDQ3"/>
<proteinExistence type="predicted"/>